<dbReference type="PROSITE" id="PS51257">
    <property type="entry name" value="PROKAR_LIPOPROTEIN"/>
    <property type="match status" value="1"/>
</dbReference>
<sequence length="501" mass="54724">MTLEKQQWRALKCGLLMALCLALTACTTSRINKQAAARLDQLRTGSVTPALRADAENELGYAMRTDKVLHGLKTENEKLVAAPSHVASLQELLDAAVQHNGTIASAGNKVGRATVDRLNALFGFAPSLNATYTINKLNEKVISSDNVVFDQGQANYPFMTANLTLDQPLFDLSRVYGFQSSEAAKSKAEADYMAALAEVSHEVFENYLTAVQSQARKQSINEQQAFLDRQVAGENSLERSGLGDVARTASLRSSHADLAAEEALEAADYTDALTNLARLTGLNVSQIAPFKFPQKLLGSERDIDLEKSIAASLKNSPVMISSRLNVAIANTRRRQAWAEDYAPKVNGFITFADEDRDASRFGGASHTQDLTFGVKLTVPLFNPRGAGYAGVAADMDVGAAATDYYSTSRQLETKLRATYGRMGELTRALTALEVSVKQASTAYRAERAKLENGETVDLAVASRQLNLAKTIEKRAYYRAEYLRSWGELQFLMGKSLFLEKF</sequence>
<keyword evidence="8" id="KW-0732">Signal</keyword>
<dbReference type="Proteomes" id="UP000759443">
    <property type="component" value="Unassembled WGS sequence"/>
</dbReference>
<dbReference type="EMBL" id="JAGGJU010000021">
    <property type="protein sequence ID" value="MBP1853586.1"/>
    <property type="molecule type" value="Genomic_DNA"/>
</dbReference>
<feature type="signal peptide" evidence="8">
    <location>
        <begin position="1"/>
        <end position="25"/>
    </location>
</feature>
<evidence type="ECO:0000256" key="5">
    <source>
        <dbReference type="ARBA" id="ARBA00022692"/>
    </source>
</evidence>
<organism evidence="9 10">
    <name type="scientific">Rhizobium halophytocola</name>
    <dbReference type="NCBI Taxonomy" id="735519"/>
    <lineage>
        <taxon>Bacteria</taxon>
        <taxon>Pseudomonadati</taxon>
        <taxon>Pseudomonadota</taxon>
        <taxon>Alphaproteobacteria</taxon>
        <taxon>Hyphomicrobiales</taxon>
        <taxon>Rhizobiaceae</taxon>
        <taxon>Rhizobium/Agrobacterium group</taxon>
        <taxon>Rhizobium</taxon>
    </lineage>
</organism>
<comment type="subcellular location">
    <subcellularLocation>
        <location evidence="1">Cell outer membrane</location>
    </subcellularLocation>
</comment>
<keyword evidence="3" id="KW-0813">Transport</keyword>
<evidence type="ECO:0000256" key="6">
    <source>
        <dbReference type="ARBA" id="ARBA00023136"/>
    </source>
</evidence>
<dbReference type="PANTHER" id="PTHR30026">
    <property type="entry name" value="OUTER MEMBRANE PROTEIN TOLC"/>
    <property type="match status" value="1"/>
</dbReference>
<feature type="chain" id="PRO_5045599426" evidence="8">
    <location>
        <begin position="26"/>
        <end position="501"/>
    </location>
</feature>
<comment type="similarity">
    <text evidence="2">Belongs to the outer membrane factor (OMF) (TC 1.B.17) family.</text>
</comment>
<proteinExistence type="inferred from homology"/>
<dbReference type="InterPro" id="IPR003423">
    <property type="entry name" value="OMP_efflux"/>
</dbReference>
<keyword evidence="5" id="KW-0812">Transmembrane</keyword>
<dbReference type="RefSeq" id="WP_209949552.1">
    <property type="nucleotide sequence ID" value="NZ_JAGGJU010000021.1"/>
</dbReference>
<accession>A0ABS4E6M1</accession>
<dbReference type="PANTHER" id="PTHR30026:SF20">
    <property type="entry name" value="OUTER MEMBRANE PROTEIN TOLC"/>
    <property type="match status" value="1"/>
</dbReference>
<dbReference type="Pfam" id="PF02321">
    <property type="entry name" value="OEP"/>
    <property type="match status" value="1"/>
</dbReference>
<evidence type="ECO:0000256" key="7">
    <source>
        <dbReference type="ARBA" id="ARBA00023237"/>
    </source>
</evidence>
<evidence type="ECO:0000313" key="9">
    <source>
        <dbReference type="EMBL" id="MBP1853586.1"/>
    </source>
</evidence>
<keyword evidence="4" id="KW-1134">Transmembrane beta strand</keyword>
<gene>
    <name evidence="9" type="ORF">J2Z17_005049</name>
</gene>
<keyword evidence="6" id="KW-0472">Membrane</keyword>
<dbReference type="Gene3D" id="1.20.1600.10">
    <property type="entry name" value="Outer membrane efflux proteins (OEP)"/>
    <property type="match status" value="1"/>
</dbReference>
<keyword evidence="10" id="KW-1185">Reference proteome</keyword>
<evidence type="ECO:0000256" key="2">
    <source>
        <dbReference type="ARBA" id="ARBA00007613"/>
    </source>
</evidence>
<evidence type="ECO:0000256" key="1">
    <source>
        <dbReference type="ARBA" id="ARBA00004442"/>
    </source>
</evidence>
<evidence type="ECO:0000256" key="4">
    <source>
        <dbReference type="ARBA" id="ARBA00022452"/>
    </source>
</evidence>
<name>A0ABS4E6M1_9HYPH</name>
<dbReference type="InterPro" id="IPR051906">
    <property type="entry name" value="TolC-like"/>
</dbReference>
<reference evidence="9 10" key="1">
    <citation type="submission" date="2021-03" db="EMBL/GenBank/DDBJ databases">
        <title>Genomic Encyclopedia of Type Strains, Phase IV (KMG-IV): sequencing the most valuable type-strain genomes for metagenomic binning, comparative biology and taxonomic classification.</title>
        <authorList>
            <person name="Goeker M."/>
        </authorList>
    </citation>
    <scope>NUCLEOTIDE SEQUENCE [LARGE SCALE GENOMIC DNA]</scope>
    <source>
        <strain evidence="9 10">DSM 21600</strain>
    </source>
</reference>
<evidence type="ECO:0000256" key="8">
    <source>
        <dbReference type="SAM" id="SignalP"/>
    </source>
</evidence>
<keyword evidence="7" id="KW-0998">Cell outer membrane</keyword>
<comment type="caution">
    <text evidence="9">The sequence shown here is derived from an EMBL/GenBank/DDBJ whole genome shotgun (WGS) entry which is preliminary data.</text>
</comment>
<protein>
    <submittedName>
        <fullName evidence="9">Outer membrane protein TolC</fullName>
    </submittedName>
</protein>
<evidence type="ECO:0000313" key="10">
    <source>
        <dbReference type="Proteomes" id="UP000759443"/>
    </source>
</evidence>
<evidence type="ECO:0000256" key="3">
    <source>
        <dbReference type="ARBA" id="ARBA00022448"/>
    </source>
</evidence>
<dbReference type="SUPFAM" id="SSF56954">
    <property type="entry name" value="Outer membrane efflux proteins (OEP)"/>
    <property type="match status" value="1"/>
</dbReference>